<comment type="caution">
    <text evidence="1">The sequence shown here is derived from an EMBL/GenBank/DDBJ whole genome shotgun (WGS) entry which is preliminary data.</text>
</comment>
<dbReference type="AlphaFoldDB" id="A0A934WZI0"/>
<protein>
    <submittedName>
        <fullName evidence="1">Uncharacterized protein</fullName>
    </submittedName>
</protein>
<dbReference type="RefSeq" id="WP_201431354.1">
    <property type="nucleotide sequence ID" value="NZ_JAEQBW010000004.1"/>
</dbReference>
<gene>
    <name evidence="1" type="ORF">JKA74_11580</name>
</gene>
<dbReference type="Pfam" id="PF19630">
    <property type="entry name" value="DUF6134"/>
    <property type="match status" value="1"/>
</dbReference>
<evidence type="ECO:0000313" key="2">
    <source>
        <dbReference type="Proteomes" id="UP000611723"/>
    </source>
</evidence>
<name>A0A934WZI0_9BACT</name>
<organism evidence="1 2">
    <name type="scientific">Marivirga aurantiaca</name>
    <dbReference type="NCBI Taxonomy" id="2802615"/>
    <lineage>
        <taxon>Bacteria</taxon>
        <taxon>Pseudomonadati</taxon>
        <taxon>Bacteroidota</taxon>
        <taxon>Cytophagia</taxon>
        <taxon>Cytophagales</taxon>
        <taxon>Marivirgaceae</taxon>
        <taxon>Marivirga</taxon>
    </lineage>
</organism>
<keyword evidence="2" id="KW-1185">Reference proteome</keyword>
<dbReference type="EMBL" id="JAEQBW010000004">
    <property type="protein sequence ID" value="MBK6265680.1"/>
    <property type="molecule type" value="Genomic_DNA"/>
</dbReference>
<sequence>MLKAIFTACLMVLITLDSFSQELEYEIFVSDKHVGGILVTQKEISEEKVYYSAVTDVEYTLFKTTQLVYLYEAIYQNNVLESSYFVHRKNGELIEEAKLQRVHDSEKYISNKNQQSETLEGLINRSMVQLYFTPPNARDSIFSERFHEYIKIAKLPDENKYMFEIPNGDKNIYEYNSEGICTKIKVSSSFLKLEIILKPGGEK</sequence>
<dbReference type="Proteomes" id="UP000611723">
    <property type="component" value="Unassembled WGS sequence"/>
</dbReference>
<reference evidence="1" key="1">
    <citation type="submission" date="2021-01" db="EMBL/GenBank/DDBJ databases">
        <title>Marivirga aurantiaca sp. nov., isolated from intertidal surface sediments.</title>
        <authorList>
            <person name="Zhang M."/>
        </authorList>
    </citation>
    <scope>NUCLEOTIDE SEQUENCE</scope>
    <source>
        <strain evidence="1">S37H4</strain>
    </source>
</reference>
<accession>A0A934WZI0</accession>
<dbReference type="InterPro" id="IPR045767">
    <property type="entry name" value="DUF6134"/>
</dbReference>
<evidence type="ECO:0000313" key="1">
    <source>
        <dbReference type="EMBL" id="MBK6265680.1"/>
    </source>
</evidence>
<proteinExistence type="predicted"/>